<gene>
    <name evidence="1" type="ORF">SAMN02745135_01437</name>
</gene>
<dbReference type="AlphaFoldDB" id="A0A1M5UIC3"/>
<protein>
    <submittedName>
        <fullName evidence="1">Uncharacterized protein</fullName>
    </submittedName>
</protein>
<name>A0A1M5UIC3_9FIRM</name>
<accession>A0A1M5UIC3</accession>
<reference evidence="2" key="1">
    <citation type="submission" date="2016-11" db="EMBL/GenBank/DDBJ databases">
        <authorList>
            <person name="Varghese N."/>
            <person name="Submissions S."/>
        </authorList>
    </citation>
    <scope>NUCLEOTIDE SEQUENCE [LARGE SCALE GENOMIC DNA]</scope>
    <source>
        <strain evidence="2">DSM 13643</strain>
    </source>
</reference>
<keyword evidence="2" id="KW-1185">Reference proteome</keyword>
<organism evidence="1 2">
    <name type="scientific">Caloranaerobacter azorensis DSM 13643</name>
    <dbReference type="NCBI Taxonomy" id="1121264"/>
    <lineage>
        <taxon>Bacteria</taxon>
        <taxon>Bacillati</taxon>
        <taxon>Bacillota</taxon>
        <taxon>Tissierellia</taxon>
        <taxon>Tissierellales</taxon>
        <taxon>Thermohalobacteraceae</taxon>
        <taxon>Caloranaerobacter</taxon>
    </lineage>
</organism>
<evidence type="ECO:0000313" key="1">
    <source>
        <dbReference type="EMBL" id="SHH62670.1"/>
    </source>
</evidence>
<dbReference type="Proteomes" id="UP000183967">
    <property type="component" value="Unassembled WGS sequence"/>
</dbReference>
<sequence length="55" mass="6644">MITVKKEKLFIFGGIMLKKMNKGKNSTCKYITQRFRIKFPVKNLFLLKFYFLTFT</sequence>
<evidence type="ECO:0000313" key="2">
    <source>
        <dbReference type="Proteomes" id="UP000183967"/>
    </source>
</evidence>
<dbReference type="EMBL" id="FQXO01000035">
    <property type="protein sequence ID" value="SHH62670.1"/>
    <property type="molecule type" value="Genomic_DNA"/>
</dbReference>
<proteinExistence type="predicted"/>